<dbReference type="OrthoDB" id="3358017at2759"/>
<dbReference type="InterPro" id="IPR007568">
    <property type="entry name" value="RTA1"/>
</dbReference>
<dbReference type="EMBL" id="ML977318">
    <property type="protein sequence ID" value="KAF2117571.1"/>
    <property type="molecule type" value="Genomic_DNA"/>
</dbReference>
<keyword evidence="4 5" id="KW-0472">Membrane</keyword>
<keyword evidence="7" id="KW-1185">Reference proteome</keyword>
<protein>
    <submittedName>
        <fullName evidence="6">RTA1 like protein-domain-containing protein</fullName>
    </submittedName>
</protein>
<feature type="transmembrane region" description="Helical" evidence="5">
    <location>
        <begin position="12"/>
        <end position="30"/>
    </location>
</feature>
<evidence type="ECO:0000256" key="2">
    <source>
        <dbReference type="ARBA" id="ARBA00022692"/>
    </source>
</evidence>
<evidence type="ECO:0000256" key="3">
    <source>
        <dbReference type="ARBA" id="ARBA00022989"/>
    </source>
</evidence>
<evidence type="ECO:0000313" key="6">
    <source>
        <dbReference type="EMBL" id="KAF2117571.1"/>
    </source>
</evidence>
<feature type="transmembrane region" description="Helical" evidence="5">
    <location>
        <begin position="233"/>
        <end position="253"/>
    </location>
</feature>
<feature type="transmembrane region" description="Helical" evidence="5">
    <location>
        <begin position="118"/>
        <end position="137"/>
    </location>
</feature>
<gene>
    <name evidence="6" type="ORF">BDV96DRAFT_489098</name>
</gene>
<keyword evidence="3 5" id="KW-1133">Transmembrane helix</keyword>
<evidence type="ECO:0000256" key="1">
    <source>
        <dbReference type="ARBA" id="ARBA00004141"/>
    </source>
</evidence>
<evidence type="ECO:0000313" key="7">
    <source>
        <dbReference type="Proteomes" id="UP000799770"/>
    </source>
</evidence>
<dbReference type="AlphaFoldDB" id="A0A6A5ZGR9"/>
<accession>A0A6A5ZGR9</accession>
<reference evidence="6" key="1">
    <citation type="journal article" date="2020" name="Stud. Mycol.">
        <title>101 Dothideomycetes genomes: a test case for predicting lifestyles and emergence of pathogens.</title>
        <authorList>
            <person name="Haridas S."/>
            <person name="Albert R."/>
            <person name="Binder M."/>
            <person name="Bloem J."/>
            <person name="Labutti K."/>
            <person name="Salamov A."/>
            <person name="Andreopoulos B."/>
            <person name="Baker S."/>
            <person name="Barry K."/>
            <person name="Bills G."/>
            <person name="Bluhm B."/>
            <person name="Cannon C."/>
            <person name="Castanera R."/>
            <person name="Culley D."/>
            <person name="Daum C."/>
            <person name="Ezra D."/>
            <person name="Gonzalez J."/>
            <person name="Henrissat B."/>
            <person name="Kuo A."/>
            <person name="Liang C."/>
            <person name="Lipzen A."/>
            <person name="Lutzoni F."/>
            <person name="Magnuson J."/>
            <person name="Mondo S."/>
            <person name="Nolan M."/>
            <person name="Ohm R."/>
            <person name="Pangilinan J."/>
            <person name="Park H.-J."/>
            <person name="Ramirez L."/>
            <person name="Alfaro M."/>
            <person name="Sun H."/>
            <person name="Tritt A."/>
            <person name="Yoshinaga Y."/>
            <person name="Zwiers L.-H."/>
            <person name="Turgeon B."/>
            <person name="Goodwin S."/>
            <person name="Spatafora J."/>
            <person name="Crous P."/>
            <person name="Grigoriev I."/>
        </authorList>
    </citation>
    <scope>NUCLEOTIDE SEQUENCE</scope>
    <source>
        <strain evidence="6">CBS 627.86</strain>
    </source>
</reference>
<dbReference type="PANTHER" id="PTHR31465">
    <property type="entry name" value="PROTEIN RTA1-RELATED"/>
    <property type="match status" value="1"/>
</dbReference>
<sequence length="292" mass="32068">MADGDSIWTYKASVALAIVVAIIYLVPTLVLSWQTFIKYRSWFFLCVLIGSALEVGGYIARAVSAKRVSDIPPYAVSSTLIIIAPVFIAAGNYLLIGRLIRAVLEADKHRVFGIPARLITKTFVGFDILSFLIQASGSGIASSGNWAGNEAKIGTNVLIGGLGTQVATFVWFLAIVMRFWQHTKKDVRGDAPADWFRVLQAIWVSSCLILVRSIYRVIEFALGIDGYPFRHEWIFYVFEALPMLPAISVFCFVHPAKYIGSHGGLGKKRTIEEGATELAESSDSRDGLGNRV</sequence>
<feature type="transmembrane region" description="Helical" evidence="5">
    <location>
        <begin position="42"/>
        <end position="63"/>
    </location>
</feature>
<dbReference type="GO" id="GO:0016020">
    <property type="term" value="C:membrane"/>
    <property type="evidence" value="ECO:0007669"/>
    <property type="project" value="UniProtKB-SubCell"/>
</dbReference>
<dbReference type="PANTHER" id="PTHR31465:SF32">
    <property type="entry name" value="DOMAIN PROTEIN, PUTATIVE-RELATED"/>
    <property type="match status" value="1"/>
</dbReference>
<keyword evidence="2 5" id="KW-0812">Transmembrane</keyword>
<organism evidence="6 7">
    <name type="scientific">Lophiotrema nucula</name>
    <dbReference type="NCBI Taxonomy" id="690887"/>
    <lineage>
        <taxon>Eukaryota</taxon>
        <taxon>Fungi</taxon>
        <taxon>Dikarya</taxon>
        <taxon>Ascomycota</taxon>
        <taxon>Pezizomycotina</taxon>
        <taxon>Dothideomycetes</taxon>
        <taxon>Pleosporomycetidae</taxon>
        <taxon>Pleosporales</taxon>
        <taxon>Lophiotremataceae</taxon>
        <taxon>Lophiotrema</taxon>
    </lineage>
</organism>
<dbReference type="Proteomes" id="UP000799770">
    <property type="component" value="Unassembled WGS sequence"/>
</dbReference>
<evidence type="ECO:0000256" key="5">
    <source>
        <dbReference type="SAM" id="Phobius"/>
    </source>
</evidence>
<feature type="transmembrane region" description="Helical" evidence="5">
    <location>
        <begin position="75"/>
        <end position="97"/>
    </location>
</feature>
<dbReference type="Pfam" id="PF04479">
    <property type="entry name" value="RTA1"/>
    <property type="match status" value="1"/>
</dbReference>
<proteinExistence type="predicted"/>
<feature type="transmembrane region" description="Helical" evidence="5">
    <location>
        <begin position="198"/>
        <end position="218"/>
    </location>
</feature>
<comment type="subcellular location">
    <subcellularLocation>
        <location evidence="1">Membrane</location>
        <topology evidence="1">Multi-pass membrane protein</topology>
    </subcellularLocation>
</comment>
<name>A0A6A5ZGR9_9PLEO</name>
<evidence type="ECO:0000256" key="4">
    <source>
        <dbReference type="ARBA" id="ARBA00023136"/>
    </source>
</evidence>
<feature type="transmembrane region" description="Helical" evidence="5">
    <location>
        <begin position="157"/>
        <end position="177"/>
    </location>
</feature>